<evidence type="ECO:0000256" key="10">
    <source>
        <dbReference type="SAM" id="MobiDB-lite"/>
    </source>
</evidence>
<keyword evidence="3 9" id="KW-0813">Transport</keyword>
<dbReference type="AlphaFoldDB" id="A0A7R9BLZ6"/>
<dbReference type="Pfam" id="PF00375">
    <property type="entry name" value="SDF"/>
    <property type="match status" value="1"/>
</dbReference>
<dbReference type="PANTHER" id="PTHR11958:SF99">
    <property type="entry name" value="SODIUM-DEPENDENT EXCITATORY AMINO ACID TRANSPORTER GLT-6-RELATED"/>
    <property type="match status" value="1"/>
</dbReference>
<dbReference type="PROSITE" id="PS00714">
    <property type="entry name" value="NA_DICARBOXYL_SYMP_2"/>
    <property type="match status" value="1"/>
</dbReference>
<dbReference type="GO" id="GO:0005886">
    <property type="term" value="C:plasma membrane"/>
    <property type="evidence" value="ECO:0007669"/>
    <property type="project" value="TreeGrafter"/>
</dbReference>
<feature type="region of interest" description="Disordered" evidence="10">
    <location>
        <begin position="354"/>
        <end position="391"/>
    </location>
</feature>
<keyword evidence="12" id="KW-1185">Reference proteome</keyword>
<name>A0A7R9BLZ6_9CRUS</name>
<evidence type="ECO:0000256" key="8">
    <source>
        <dbReference type="ARBA" id="ARBA00023180"/>
    </source>
</evidence>
<dbReference type="PANTHER" id="PTHR11958">
    <property type="entry name" value="SODIUM/DICARBOXYLATE SYMPORTER-RELATED"/>
    <property type="match status" value="1"/>
</dbReference>
<evidence type="ECO:0000313" key="11">
    <source>
        <dbReference type="EMBL" id="CAD7276309.1"/>
    </source>
</evidence>
<evidence type="ECO:0000256" key="6">
    <source>
        <dbReference type="ARBA" id="ARBA00022989"/>
    </source>
</evidence>
<gene>
    <name evidence="11" type="ORF">NMOB1V02_LOCUS4078</name>
</gene>
<evidence type="ECO:0000256" key="9">
    <source>
        <dbReference type="RuleBase" id="RU361216"/>
    </source>
</evidence>
<dbReference type="EMBL" id="OA882634">
    <property type="protein sequence ID" value="CAD7276309.1"/>
    <property type="molecule type" value="Genomic_DNA"/>
</dbReference>
<dbReference type="PRINTS" id="PR00173">
    <property type="entry name" value="EDTRNSPORT"/>
</dbReference>
<evidence type="ECO:0000256" key="5">
    <source>
        <dbReference type="ARBA" id="ARBA00022847"/>
    </source>
</evidence>
<feature type="compositionally biased region" description="Pro residues" evidence="10">
    <location>
        <begin position="361"/>
        <end position="371"/>
    </location>
</feature>
<reference evidence="11" key="1">
    <citation type="submission" date="2020-11" db="EMBL/GenBank/DDBJ databases">
        <authorList>
            <person name="Tran Van P."/>
        </authorList>
    </citation>
    <scope>NUCLEOTIDE SEQUENCE</scope>
</reference>
<feature type="transmembrane region" description="Helical" evidence="9">
    <location>
        <begin position="95"/>
        <end position="112"/>
    </location>
</feature>
<comment type="subcellular location">
    <subcellularLocation>
        <location evidence="1 9">Membrane</location>
        <topology evidence="1 9">Multi-pass membrane protein</topology>
    </subcellularLocation>
</comment>
<feature type="transmembrane region" description="Helical" evidence="9">
    <location>
        <begin position="124"/>
        <end position="150"/>
    </location>
</feature>
<proteinExistence type="inferred from homology"/>
<comment type="caution">
    <text evidence="9">Lacks conserved residue(s) required for the propagation of feature annotation.</text>
</comment>
<organism evidence="11">
    <name type="scientific">Notodromas monacha</name>
    <dbReference type="NCBI Taxonomy" id="399045"/>
    <lineage>
        <taxon>Eukaryota</taxon>
        <taxon>Metazoa</taxon>
        <taxon>Ecdysozoa</taxon>
        <taxon>Arthropoda</taxon>
        <taxon>Crustacea</taxon>
        <taxon>Oligostraca</taxon>
        <taxon>Ostracoda</taxon>
        <taxon>Podocopa</taxon>
        <taxon>Podocopida</taxon>
        <taxon>Cypridocopina</taxon>
        <taxon>Cypridoidea</taxon>
        <taxon>Cyprididae</taxon>
        <taxon>Notodromas</taxon>
    </lineage>
</organism>
<keyword evidence="7 9" id="KW-0472">Membrane</keyword>
<evidence type="ECO:0000256" key="7">
    <source>
        <dbReference type="ARBA" id="ARBA00023136"/>
    </source>
</evidence>
<dbReference type="OrthoDB" id="5877963at2759"/>
<accession>A0A7R9BLZ6</accession>
<dbReference type="InterPro" id="IPR036458">
    <property type="entry name" value="Na:dicarbo_symporter_sf"/>
</dbReference>
<keyword evidence="6 9" id="KW-1133">Transmembrane helix</keyword>
<dbReference type="GO" id="GO:0015501">
    <property type="term" value="F:glutamate:sodium symporter activity"/>
    <property type="evidence" value="ECO:0007669"/>
    <property type="project" value="TreeGrafter"/>
</dbReference>
<dbReference type="InterPro" id="IPR001991">
    <property type="entry name" value="Na-dicarboxylate_symporter"/>
</dbReference>
<evidence type="ECO:0000313" key="12">
    <source>
        <dbReference type="Proteomes" id="UP000678499"/>
    </source>
</evidence>
<dbReference type="GO" id="GO:0005313">
    <property type="term" value="F:L-glutamate transmembrane transporter activity"/>
    <property type="evidence" value="ECO:0007669"/>
    <property type="project" value="TreeGrafter"/>
</dbReference>
<dbReference type="EMBL" id="CAJPEX010000597">
    <property type="protein sequence ID" value="CAG0916461.1"/>
    <property type="molecule type" value="Genomic_DNA"/>
</dbReference>
<evidence type="ECO:0000256" key="2">
    <source>
        <dbReference type="ARBA" id="ARBA00006148"/>
    </source>
</evidence>
<evidence type="ECO:0000256" key="1">
    <source>
        <dbReference type="ARBA" id="ARBA00004141"/>
    </source>
</evidence>
<dbReference type="Gene3D" id="1.10.3860.10">
    <property type="entry name" value="Sodium:dicarboxylate symporter"/>
    <property type="match status" value="2"/>
</dbReference>
<protein>
    <recommendedName>
        <fullName evidence="9">Amino acid transporter</fullName>
    </recommendedName>
</protein>
<keyword evidence="4 9" id="KW-0812">Transmembrane</keyword>
<sequence length="391" mass="42226">MAGLDAKSSGKMGSRALVYYFATTILAGITGIFVVVAIHPGDPSVKKLAHQEEKENIKVLDTFLDIFSAAGAEGKVLSDFFYVLNDIIMKMVEMIMWYSPFGIMCLIAGKLMEIDDLERTAGMLGMYMVTVIVGLLIHSVITLPLIYFAITKKNPGTFFKGMLQAWVTALGTASSSATLPITFRCLEENNHIDKRVSRFVVPVGATVNMDGTALYEAVGAIFIAQLNNIPLGAGQIATVSLTATLASIGAASIPSAALVTMLMVLTALDLPTSDVSLIFAVDWFLDRLRTSINVLGDAYGAAIVFHLSKEELDKMDQERAVQDQIEMDQIVSSGANSRRVSRVSIQHLASTMRNNPHLRIPSPPSYNPPEPGNGGMNFLSGRGMPNSETQI</sequence>
<dbReference type="Proteomes" id="UP000678499">
    <property type="component" value="Unassembled WGS sequence"/>
</dbReference>
<evidence type="ECO:0000256" key="4">
    <source>
        <dbReference type="ARBA" id="ARBA00022692"/>
    </source>
</evidence>
<keyword evidence="5 9" id="KW-0769">Symport</keyword>
<comment type="similarity">
    <text evidence="2 9">Belongs to the dicarboxylate/amino acid:cation symporter (DAACS) (TC 2.A.23) family.</text>
</comment>
<dbReference type="InterPro" id="IPR018107">
    <property type="entry name" value="Na-dicarboxylate_symporter_CS"/>
</dbReference>
<dbReference type="GO" id="GO:0015175">
    <property type="term" value="F:neutral L-amino acid transmembrane transporter activity"/>
    <property type="evidence" value="ECO:0007669"/>
    <property type="project" value="TreeGrafter"/>
</dbReference>
<dbReference type="SUPFAM" id="SSF118215">
    <property type="entry name" value="Proton glutamate symport protein"/>
    <property type="match status" value="1"/>
</dbReference>
<keyword evidence="8" id="KW-0325">Glycoprotein</keyword>
<dbReference type="InterPro" id="IPR050746">
    <property type="entry name" value="DAACS"/>
</dbReference>
<evidence type="ECO:0000256" key="3">
    <source>
        <dbReference type="ARBA" id="ARBA00022448"/>
    </source>
</evidence>
<feature type="transmembrane region" description="Helical" evidence="9">
    <location>
        <begin position="17"/>
        <end position="38"/>
    </location>
</feature>